<reference evidence="2 3" key="1">
    <citation type="journal article" date="2013" name="Genome Announc.">
        <title>Genome sequences for three denitrifying bacterial strains isolated from a uranium- and nitrate-contaminated subsurface environment.</title>
        <authorList>
            <person name="Venkatramanan R."/>
            <person name="Prakash O."/>
            <person name="Woyke T."/>
            <person name="Chain P."/>
            <person name="Goodwin L.A."/>
            <person name="Watson D."/>
            <person name="Brooks S."/>
            <person name="Kostka J.E."/>
            <person name="Green S.J."/>
        </authorList>
    </citation>
    <scope>NUCLEOTIDE SEQUENCE [LARGE SCALE GENOMIC DNA]</scope>
    <source>
        <strain evidence="2 3">1NES1</strain>
    </source>
</reference>
<keyword evidence="3" id="KW-1185">Reference proteome</keyword>
<evidence type="ECO:0000313" key="3">
    <source>
        <dbReference type="Proteomes" id="UP000005952"/>
    </source>
</evidence>
<dbReference type="AlphaFoldDB" id="N0B2Z2"/>
<sequence length="83" mass="9613">MRDYHFPLSGRRVLVDIFLLRVMHSDKSFDRFNNSLRIANEIPIDTFSDHVIGQPGQKSRPDAKFSDAPGSWLQEQDCYRASD</sequence>
<dbReference type="Proteomes" id="UP000005952">
    <property type="component" value="Chromosome"/>
</dbReference>
<dbReference type="KEGG" id="hdt:HYPDE_24258"/>
<name>N0B2Z2_9HYPH</name>
<protein>
    <submittedName>
        <fullName evidence="2">Uncharacterized protein</fullName>
    </submittedName>
</protein>
<organism evidence="2 3">
    <name type="scientific">Hyphomicrobium denitrificans 1NES1</name>
    <dbReference type="NCBI Taxonomy" id="670307"/>
    <lineage>
        <taxon>Bacteria</taxon>
        <taxon>Pseudomonadati</taxon>
        <taxon>Pseudomonadota</taxon>
        <taxon>Alphaproteobacteria</taxon>
        <taxon>Hyphomicrobiales</taxon>
        <taxon>Hyphomicrobiaceae</taxon>
        <taxon>Hyphomicrobium</taxon>
    </lineage>
</organism>
<feature type="region of interest" description="Disordered" evidence="1">
    <location>
        <begin position="49"/>
        <end position="83"/>
    </location>
</feature>
<evidence type="ECO:0000313" key="2">
    <source>
        <dbReference type="EMBL" id="AGK56537.1"/>
    </source>
</evidence>
<proteinExistence type="predicted"/>
<dbReference type="STRING" id="670307.HYPDE_24258"/>
<dbReference type="EMBL" id="CP005587">
    <property type="protein sequence ID" value="AGK56537.1"/>
    <property type="molecule type" value="Genomic_DNA"/>
</dbReference>
<accession>N0B2Z2</accession>
<evidence type="ECO:0000256" key="1">
    <source>
        <dbReference type="SAM" id="MobiDB-lite"/>
    </source>
</evidence>
<gene>
    <name evidence="2" type="ORF">HYPDE_24258</name>
</gene>
<dbReference type="HOGENOM" id="CLU_2538000_0_0_5"/>